<sequence>MKHENVWQIMEVQQETRQEAAFMALAHPTQKATVIEFVGPPGAGKTSNCYCYTAVLRQQGYQVLTLKEIKDHVKKISQTQRTLLILKTVFKHLPTLVVYAFTLALNKIFSLNSILRYVRIAVFDTVLHQHIKTKKVDFVLLEQWMIQELWSATIFRLKSYNKIEKQLHRFYLQTDQVLYFDIDMETASVRITNRTSKLSRFDRMDPQRRLRKLKQYNTYLYNLYLHSPCPVKYVISTKSTPEENATRFLRHLSL</sequence>
<dbReference type="SUPFAM" id="SSF52540">
    <property type="entry name" value="P-loop containing nucleoside triphosphate hydrolases"/>
    <property type="match status" value="1"/>
</dbReference>
<dbReference type="Gene3D" id="3.40.50.300">
    <property type="entry name" value="P-loop containing nucleotide triphosphate hydrolases"/>
    <property type="match status" value="1"/>
</dbReference>
<dbReference type="RefSeq" id="WP_160693579.1">
    <property type="nucleotide sequence ID" value="NZ_CP047897.1"/>
</dbReference>
<evidence type="ECO:0000313" key="2">
    <source>
        <dbReference type="Proteomes" id="UP000464214"/>
    </source>
</evidence>
<name>A0A6P1P324_9BACT</name>
<accession>A0A6P1P324</accession>
<dbReference type="AlphaFoldDB" id="A0A6P1P324"/>
<dbReference type="Proteomes" id="UP000464214">
    <property type="component" value="Chromosome"/>
</dbReference>
<dbReference type="EMBL" id="CP047897">
    <property type="protein sequence ID" value="QHL88824.1"/>
    <property type="molecule type" value="Genomic_DNA"/>
</dbReference>
<dbReference type="KEGG" id="nib:GU926_15880"/>
<proteinExistence type="predicted"/>
<evidence type="ECO:0000313" key="1">
    <source>
        <dbReference type="EMBL" id="QHL88824.1"/>
    </source>
</evidence>
<reference evidence="1 2" key="1">
    <citation type="submission" date="2020-01" db="EMBL/GenBank/DDBJ databases">
        <authorList>
            <person name="Kim M."/>
        </authorList>
    </citation>
    <scope>NUCLEOTIDE SEQUENCE [LARGE SCALE GENOMIC DNA]</scope>
    <source>
        <strain evidence="1 2">BT10</strain>
    </source>
</reference>
<dbReference type="InterPro" id="IPR027417">
    <property type="entry name" value="P-loop_NTPase"/>
</dbReference>
<organism evidence="1 2">
    <name type="scientific">Nibribacter ruber</name>
    <dbReference type="NCBI Taxonomy" id="2698458"/>
    <lineage>
        <taxon>Bacteria</taxon>
        <taxon>Pseudomonadati</taxon>
        <taxon>Bacteroidota</taxon>
        <taxon>Cytophagia</taxon>
        <taxon>Cytophagales</taxon>
        <taxon>Hymenobacteraceae</taxon>
        <taxon>Nibribacter</taxon>
    </lineage>
</organism>
<protein>
    <submittedName>
        <fullName evidence="1">Uncharacterized protein</fullName>
    </submittedName>
</protein>
<keyword evidence="2" id="KW-1185">Reference proteome</keyword>
<gene>
    <name evidence="1" type="ORF">GU926_15880</name>
</gene>